<proteinExistence type="predicted"/>
<sequence>MVRAQPSRPPPLVQPRSAAGHWKDFSASGRAQDRSGTIFPACACWEVTVGANHPSKYTTIEPSPKRSILLAHEGSALYGTPLHIRESCGFRAELLAPKSKSLLWPPAVVVLGACLADVESGEMFAGPSGSSMLTCKTNGTVLQMLEPGCLQQAGVIGVHNARFAGIDKNSSALCKANGAQNCLPLSKNKAWKWNEKLTRRWVRSLSLRVLVAGMPFRAASVTDPKAGSEAIRDSEKQNETAFRLLSENERFKISRK</sequence>
<protein>
    <submittedName>
        <fullName evidence="1">Uncharacterized protein</fullName>
    </submittedName>
</protein>
<dbReference type="Proteomes" id="UP000567885">
    <property type="component" value="Unassembled WGS sequence"/>
</dbReference>
<dbReference type="AlphaFoldDB" id="A0A8H5SUH4"/>
<gene>
    <name evidence="1" type="ORF">FHETE_10508</name>
</gene>
<accession>A0A8H5SUH4</accession>
<dbReference type="EMBL" id="JAAGWQ010000291">
    <property type="protein sequence ID" value="KAF5657285.1"/>
    <property type="molecule type" value="Genomic_DNA"/>
</dbReference>
<organism evidence="1 2">
    <name type="scientific">Fusarium heterosporum</name>
    <dbReference type="NCBI Taxonomy" id="42747"/>
    <lineage>
        <taxon>Eukaryota</taxon>
        <taxon>Fungi</taxon>
        <taxon>Dikarya</taxon>
        <taxon>Ascomycota</taxon>
        <taxon>Pezizomycotina</taxon>
        <taxon>Sordariomycetes</taxon>
        <taxon>Hypocreomycetidae</taxon>
        <taxon>Hypocreales</taxon>
        <taxon>Nectriaceae</taxon>
        <taxon>Fusarium</taxon>
        <taxon>Fusarium heterosporum species complex</taxon>
    </lineage>
</organism>
<keyword evidence="2" id="KW-1185">Reference proteome</keyword>
<comment type="caution">
    <text evidence="1">The sequence shown here is derived from an EMBL/GenBank/DDBJ whole genome shotgun (WGS) entry which is preliminary data.</text>
</comment>
<reference evidence="1 2" key="1">
    <citation type="submission" date="2020-05" db="EMBL/GenBank/DDBJ databases">
        <title>Identification and distribution of gene clusters putatively required for synthesis of sphingolipid metabolism inhibitors in phylogenetically diverse species of the filamentous fungus Fusarium.</title>
        <authorList>
            <person name="Kim H.-S."/>
            <person name="Busman M."/>
            <person name="Brown D.W."/>
            <person name="Divon H."/>
            <person name="Uhlig S."/>
            <person name="Proctor R.H."/>
        </authorList>
    </citation>
    <scope>NUCLEOTIDE SEQUENCE [LARGE SCALE GENOMIC DNA]</scope>
    <source>
        <strain evidence="1 2">NRRL 20693</strain>
    </source>
</reference>
<evidence type="ECO:0000313" key="2">
    <source>
        <dbReference type="Proteomes" id="UP000567885"/>
    </source>
</evidence>
<evidence type="ECO:0000313" key="1">
    <source>
        <dbReference type="EMBL" id="KAF5657285.1"/>
    </source>
</evidence>
<name>A0A8H5SUH4_FUSHE</name>